<sequence>MSFDYQHVRPPMCSGAKHFPLAECIDEASRNDHPKNVEGPCVAPHCAGEGGVRTCTISQQICRRGASIYCSPPASWGNE</sequence>
<gene>
    <name evidence="1" type="ordered locus">SRM_01839</name>
</gene>
<dbReference type="Proteomes" id="UP000000933">
    <property type="component" value="Chromosome"/>
</dbReference>
<reference evidence="1 2" key="1">
    <citation type="journal article" date="2010" name="ISME J.">
        <title>Fine-scale evolution: genomic, phenotypic and ecological differentiation in two coexisting Salinibacter ruber strains.</title>
        <authorList>
            <person name="Pena A."/>
            <person name="Teeling H."/>
            <person name="Huerta-Cepas J."/>
            <person name="Santos F."/>
            <person name="Yarza P."/>
            <person name="Brito-Echeverria J."/>
            <person name="Lucio M."/>
            <person name="Schmitt-Kopplin P."/>
            <person name="Meseguer I."/>
            <person name="Schenowitz C."/>
            <person name="Dossat C."/>
            <person name="Barbe V."/>
            <person name="Dopazo J."/>
            <person name="Rossello-Mora R."/>
            <person name="Schuler M."/>
            <person name="Glockner F.O."/>
            <person name="Amann R."/>
            <person name="Gabaldon T."/>
            <person name="Anton J."/>
        </authorList>
    </citation>
    <scope>NUCLEOTIDE SEQUENCE [LARGE SCALE GENOMIC DNA]</scope>
    <source>
        <strain evidence="1 2">M8</strain>
    </source>
</reference>
<evidence type="ECO:0000313" key="2">
    <source>
        <dbReference type="Proteomes" id="UP000000933"/>
    </source>
</evidence>
<reference evidence="2" key="2">
    <citation type="submission" date="2010-04" db="EMBL/GenBank/DDBJ databases">
        <title>Genome sequence of Salinibacter ruber M8.</title>
        <authorList>
            <consortium name="Genoscope"/>
        </authorList>
    </citation>
    <scope>NUCLEOTIDE SEQUENCE [LARGE SCALE GENOMIC DNA]</scope>
    <source>
        <strain evidence="2">M8</strain>
    </source>
</reference>
<protein>
    <submittedName>
        <fullName evidence="1">Uncharacterized protein</fullName>
    </submittedName>
</protein>
<evidence type="ECO:0000313" key="1">
    <source>
        <dbReference type="EMBL" id="CBH24760.1"/>
    </source>
</evidence>
<organism evidence="1 2">
    <name type="scientific">Salinibacter ruber (strain M8)</name>
    <dbReference type="NCBI Taxonomy" id="761659"/>
    <lineage>
        <taxon>Bacteria</taxon>
        <taxon>Pseudomonadati</taxon>
        <taxon>Rhodothermota</taxon>
        <taxon>Rhodothermia</taxon>
        <taxon>Rhodothermales</taxon>
        <taxon>Salinibacteraceae</taxon>
        <taxon>Salinibacter</taxon>
    </lineage>
</organism>
<dbReference type="KEGG" id="srm:SRM_01839"/>
<dbReference type="HOGENOM" id="CLU_2604024_0_0_10"/>
<dbReference type="EMBL" id="FP565814">
    <property type="protein sequence ID" value="CBH24760.1"/>
    <property type="molecule type" value="Genomic_DNA"/>
</dbReference>
<accession>D5H9Q5</accession>
<proteinExistence type="predicted"/>
<dbReference type="AlphaFoldDB" id="D5H9Q5"/>
<name>D5H9Q5_SALRM</name>